<evidence type="ECO:0000313" key="5">
    <source>
        <dbReference type="Proteomes" id="UP000190065"/>
    </source>
</evidence>
<protein>
    <submittedName>
        <fullName evidence="4">Sporulation related domain-containing protein</fullName>
    </submittedName>
</protein>
<name>A0A1T4NI13_9BACT</name>
<evidence type="ECO:0000256" key="1">
    <source>
        <dbReference type="SAM" id="MobiDB-lite"/>
    </source>
</evidence>
<accession>A0A1T4NI13</accession>
<sequence length="237" mass="26898">MKKLACFLWLMLCATLSISAQTFLDHVKKREAGMGVVTVTQSKEIDDLVNGRAATKATTQPQEKKEAMPKSAGTTQKPDKEKKETKPATHHVADKDSAKQVRPKETTEKKPTEQRETTEQKRTDSTTKTPESDEEEAPIVDMRKKVMRGSRKIVGYRVQAFAGGNSRIDRQKAEQASIVIKTKYPEEPVYVHFYSPHWICRVGNYRTFEEAERMLQKVKALGYRQANIVKGKITVQD</sequence>
<feature type="chain" id="PRO_5010541867" evidence="2">
    <location>
        <begin position="21"/>
        <end position="237"/>
    </location>
</feature>
<dbReference type="eggNOG" id="ENOG5032XVZ">
    <property type="taxonomic scope" value="Bacteria"/>
</dbReference>
<dbReference type="GO" id="GO:0042834">
    <property type="term" value="F:peptidoglycan binding"/>
    <property type="evidence" value="ECO:0007669"/>
    <property type="project" value="InterPro"/>
</dbReference>
<evidence type="ECO:0000256" key="2">
    <source>
        <dbReference type="SAM" id="SignalP"/>
    </source>
</evidence>
<evidence type="ECO:0000259" key="3">
    <source>
        <dbReference type="Pfam" id="PF05036"/>
    </source>
</evidence>
<reference evidence="4 5" key="1">
    <citation type="submission" date="2017-02" db="EMBL/GenBank/DDBJ databases">
        <authorList>
            <person name="Peterson S.W."/>
        </authorList>
    </citation>
    <scope>NUCLEOTIDE SEQUENCE [LARGE SCALE GENOMIC DNA]</scope>
    <source>
        <strain evidence="4 5">ATCC 43324</strain>
    </source>
</reference>
<feature type="region of interest" description="Disordered" evidence="1">
    <location>
        <begin position="50"/>
        <end position="139"/>
    </location>
</feature>
<feature type="signal peptide" evidence="2">
    <location>
        <begin position="1"/>
        <end position="20"/>
    </location>
</feature>
<dbReference type="Proteomes" id="UP000190065">
    <property type="component" value="Unassembled WGS sequence"/>
</dbReference>
<dbReference type="Pfam" id="PF05036">
    <property type="entry name" value="SPOR"/>
    <property type="match status" value="1"/>
</dbReference>
<dbReference type="RefSeq" id="WP_025071143.1">
    <property type="nucleotide sequence ID" value="NZ_FUXK01000010.1"/>
</dbReference>
<organism evidence="4 5">
    <name type="scientific">Segatella oulorum</name>
    <dbReference type="NCBI Taxonomy" id="28136"/>
    <lineage>
        <taxon>Bacteria</taxon>
        <taxon>Pseudomonadati</taxon>
        <taxon>Bacteroidota</taxon>
        <taxon>Bacteroidia</taxon>
        <taxon>Bacteroidales</taxon>
        <taxon>Prevotellaceae</taxon>
        <taxon>Segatella</taxon>
    </lineage>
</organism>
<dbReference type="InterPro" id="IPR007730">
    <property type="entry name" value="SPOR-like_dom"/>
</dbReference>
<dbReference type="AlphaFoldDB" id="A0A1T4NI13"/>
<keyword evidence="2" id="KW-0732">Signal</keyword>
<gene>
    <name evidence="4" type="ORF">SAMN02745202_01082</name>
</gene>
<evidence type="ECO:0000313" key="4">
    <source>
        <dbReference type="EMBL" id="SJZ78899.1"/>
    </source>
</evidence>
<dbReference type="STRING" id="28136.SAMN02745202_01082"/>
<proteinExistence type="predicted"/>
<dbReference type="EMBL" id="FUXK01000010">
    <property type="protein sequence ID" value="SJZ78899.1"/>
    <property type="molecule type" value="Genomic_DNA"/>
</dbReference>
<feature type="domain" description="SPOR" evidence="3">
    <location>
        <begin position="155"/>
        <end position="229"/>
    </location>
</feature>
<feature type="compositionally biased region" description="Basic and acidic residues" evidence="1">
    <location>
        <begin position="77"/>
        <end position="125"/>
    </location>
</feature>